<sequence length="105" mass="11604">MISCKMSSDSLSSTTSTLSNYSSSSTASRFSSSTSEVFPLYGGESLSDDSNSEDHPETSMEELQMTRSGLYDIFVDISMELPKFETFNKPDMLRATVYTICGEIF</sequence>
<evidence type="ECO:0000256" key="1">
    <source>
        <dbReference type="SAM" id="MobiDB-lite"/>
    </source>
</evidence>
<dbReference type="EMBL" id="GBYB01006108">
    <property type="protein sequence ID" value="JAG75875.1"/>
    <property type="molecule type" value="Transcribed_RNA"/>
</dbReference>
<feature type="region of interest" description="Disordered" evidence="1">
    <location>
        <begin position="1"/>
        <end position="63"/>
    </location>
</feature>
<reference evidence="2" key="1">
    <citation type="submission" date="2015-01" db="EMBL/GenBank/DDBJ databases">
        <title>Transcriptome Assembly of Fopius arisanus.</title>
        <authorList>
            <person name="Geib S."/>
        </authorList>
    </citation>
    <scope>NUCLEOTIDE SEQUENCE</scope>
</reference>
<name>A0A0C9PX72_9HYME</name>
<protein>
    <submittedName>
        <fullName evidence="2">ORF c16056_g1_i1|g.6935 c16056_g1_i1|m.6935 type:3prime_partial len:106 (-) protein</fullName>
    </submittedName>
</protein>
<accession>A0A0C9PX72</accession>
<gene>
    <name evidence="2" type="ORF">g.6935</name>
</gene>
<dbReference type="AlphaFoldDB" id="A0A0C9PX72"/>
<proteinExistence type="predicted"/>
<organism evidence="2">
    <name type="scientific">Fopius arisanus</name>
    <dbReference type="NCBI Taxonomy" id="64838"/>
    <lineage>
        <taxon>Eukaryota</taxon>
        <taxon>Metazoa</taxon>
        <taxon>Ecdysozoa</taxon>
        <taxon>Arthropoda</taxon>
        <taxon>Hexapoda</taxon>
        <taxon>Insecta</taxon>
        <taxon>Pterygota</taxon>
        <taxon>Neoptera</taxon>
        <taxon>Endopterygota</taxon>
        <taxon>Hymenoptera</taxon>
        <taxon>Apocrita</taxon>
        <taxon>Ichneumonoidea</taxon>
        <taxon>Braconidae</taxon>
        <taxon>Opiinae</taxon>
        <taxon>Fopius</taxon>
    </lineage>
</organism>
<evidence type="ECO:0000313" key="2">
    <source>
        <dbReference type="EMBL" id="JAG75875.1"/>
    </source>
</evidence>
<feature type="non-terminal residue" evidence="2">
    <location>
        <position position="105"/>
    </location>
</feature>
<feature type="compositionally biased region" description="Low complexity" evidence="1">
    <location>
        <begin position="1"/>
        <end position="35"/>
    </location>
</feature>